<proteinExistence type="predicted"/>
<organism evidence="2 3">
    <name type="scientific">Arachis duranensis</name>
    <name type="common">Wild peanut</name>
    <dbReference type="NCBI Taxonomy" id="130453"/>
    <lineage>
        <taxon>Eukaryota</taxon>
        <taxon>Viridiplantae</taxon>
        <taxon>Streptophyta</taxon>
        <taxon>Embryophyta</taxon>
        <taxon>Tracheophyta</taxon>
        <taxon>Spermatophyta</taxon>
        <taxon>Magnoliopsida</taxon>
        <taxon>eudicotyledons</taxon>
        <taxon>Gunneridae</taxon>
        <taxon>Pentapetalae</taxon>
        <taxon>rosids</taxon>
        <taxon>fabids</taxon>
        <taxon>Fabales</taxon>
        <taxon>Fabaceae</taxon>
        <taxon>Papilionoideae</taxon>
        <taxon>50 kb inversion clade</taxon>
        <taxon>dalbergioids sensu lato</taxon>
        <taxon>Dalbergieae</taxon>
        <taxon>Pterocarpus clade</taxon>
        <taxon>Arachis</taxon>
    </lineage>
</organism>
<dbReference type="Proteomes" id="UP000515211">
    <property type="component" value="Chromosome 2"/>
</dbReference>
<dbReference type="RefSeq" id="XP_052113981.1">
    <property type="nucleotide sequence ID" value="XM_052258021.1"/>
</dbReference>
<dbReference type="GeneID" id="127745024"/>
<reference evidence="3" key="2">
    <citation type="submission" date="2025-08" db="UniProtKB">
        <authorList>
            <consortium name="RefSeq"/>
        </authorList>
    </citation>
    <scope>IDENTIFICATION</scope>
    <source>
        <tissue evidence="3">Whole plant</tissue>
    </source>
</reference>
<accession>A0A9C6TCD4</accession>
<dbReference type="AlphaFoldDB" id="A0A9C6TCD4"/>
<evidence type="ECO:0000313" key="2">
    <source>
        <dbReference type="Proteomes" id="UP000515211"/>
    </source>
</evidence>
<dbReference type="KEGG" id="adu:127745024"/>
<keyword evidence="2" id="KW-1185">Reference proteome</keyword>
<protein>
    <submittedName>
        <fullName evidence="3">Uncharacterized protein LOC127745024</fullName>
    </submittedName>
</protein>
<name>A0A9C6TCD4_ARADU</name>
<feature type="compositionally biased region" description="Acidic residues" evidence="1">
    <location>
        <begin position="1"/>
        <end position="22"/>
    </location>
</feature>
<evidence type="ECO:0000313" key="3">
    <source>
        <dbReference type="RefSeq" id="XP_052113981.1"/>
    </source>
</evidence>
<gene>
    <name evidence="3" type="primary">LOC127745024</name>
</gene>
<reference evidence="2" key="1">
    <citation type="journal article" date="2016" name="Nat. Genet.">
        <title>The genome sequences of Arachis duranensis and Arachis ipaensis, the diploid ancestors of cultivated peanut.</title>
        <authorList>
            <person name="Bertioli D.J."/>
            <person name="Cannon S.B."/>
            <person name="Froenicke L."/>
            <person name="Huang G."/>
            <person name="Farmer A.D."/>
            <person name="Cannon E.K."/>
            <person name="Liu X."/>
            <person name="Gao D."/>
            <person name="Clevenger J."/>
            <person name="Dash S."/>
            <person name="Ren L."/>
            <person name="Moretzsohn M.C."/>
            <person name="Shirasawa K."/>
            <person name="Huang W."/>
            <person name="Vidigal B."/>
            <person name="Abernathy B."/>
            <person name="Chu Y."/>
            <person name="Niederhuth C.E."/>
            <person name="Umale P."/>
            <person name="Araujo A.C."/>
            <person name="Kozik A."/>
            <person name="Kim K.D."/>
            <person name="Burow M.D."/>
            <person name="Varshney R.K."/>
            <person name="Wang X."/>
            <person name="Zhang X."/>
            <person name="Barkley N."/>
            <person name="Guimaraes P.M."/>
            <person name="Isobe S."/>
            <person name="Guo B."/>
            <person name="Liao B."/>
            <person name="Stalker H.T."/>
            <person name="Schmitz R.J."/>
            <person name="Scheffler B.E."/>
            <person name="Leal-Bertioli S.C."/>
            <person name="Xun X."/>
            <person name="Jackson S.A."/>
            <person name="Michelmore R."/>
            <person name="Ozias-Akins P."/>
        </authorList>
    </citation>
    <scope>NUCLEOTIDE SEQUENCE [LARGE SCALE GENOMIC DNA]</scope>
    <source>
        <strain evidence="2">cv. V14167</strain>
    </source>
</reference>
<evidence type="ECO:0000256" key="1">
    <source>
        <dbReference type="SAM" id="MobiDB-lite"/>
    </source>
</evidence>
<sequence>MYNDDGDDDMEDAEEDEEDNQEIDMRHEQNEDAAAGGFAAEVNLTATDADRMAGVDSSNDGVADEVSTPAEKRRFGTPTPQRVNTNEWWRCCRRIRRGAGEESLL</sequence>
<feature type="region of interest" description="Disordered" evidence="1">
    <location>
        <begin position="52"/>
        <end position="82"/>
    </location>
</feature>
<feature type="region of interest" description="Disordered" evidence="1">
    <location>
        <begin position="1"/>
        <end position="37"/>
    </location>
</feature>